<dbReference type="Gene3D" id="1.10.10.10">
    <property type="entry name" value="Winged helix-like DNA-binding domain superfamily/Winged helix DNA-binding domain"/>
    <property type="match status" value="1"/>
</dbReference>
<dbReference type="PANTHER" id="PTHR16305">
    <property type="entry name" value="TESTICULAR SOLUBLE ADENYLYL CYCLASE"/>
    <property type="match status" value="1"/>
</dbReference>
<evidence type="ECO:0000259" key="3">
    <source>
        <dbReference type="PROSITE" id="PS50043"/>
    </source>
</evidence>
<dbReference type="InterPro" id="IPR036388">
    <property type="entry name" value="WH-like_DNA-bd_sf"/>
</dbReference>
<dbReference type="Proteomes" id="UP001156441">
    <property type="component" value="Unassembled WGS sequence"/>
</dbReference>
<keyword evidence="2" id="KW-0067">ATP-binding</keyword>
<dbReference type="EMBL" id="JAFFZE010000015">
    <property type="protein sequence ID" value="MCT2585526.1"/>
    <property type="molecule type" value="Genomic_DNA"/>
</dbReference>
<accession>A0ABT2JCM3</accession>
<dbReference type="SMART" id="SM00421">
    <property type="entry name" value="HTH_LUXR"/>
    <property type="match status" value="1"/>
</dbReference>
<proteinExistence type="predicted"/>
<dbReference type="SUPFAM" id="SSF48452">
    <property type="entry name" value="TPR-like"/>
    <property type="match status" value="1"/>
</dbReference>
<dbReference type="Pfam" id="PF00196">
    <property type="entry name" value="GerE"/>
    <property type="match status" value="1"/>
</dbReference>
<dbReference type="PROSITE" id="PS00622">
    <property type="entry name" value="HTH_LUXR_1"/>
    <property type="match status" value="1"/>
</dbReference>
<dbReference type="PANTHER" id="PTHR16305:SF35">
    <property type="entry name" value="TRANSCRIPTIONAL ACTIVATOR DOMAIN"/>
    <property type="match status" value="1"/>
</dbReference>
<dbReference type="InterPro" id="IPR011990">
    <property type="entry name" value="TPR-like_helical_dom_sf"/>
</dbReference>
<reference evidence="4 5" key="1">
    <citation type="submission" date="2021-02" db="EMBL/GenBank/DDBJ databases">
        <title>Actinophytocola xerophila sp. nov., isolated from soil of cotton cropping field.</title>
        <authorList>
            <person name="Huang R."/>
            <person name="Chen X."/>
            <person name="Ge X."/>
            <person name="Liu W."/>
        </authorList>
    </citation>
    <scope>NUCLEOTIDE SEQUENCE [LARGE SCALE GENOMIC DNA]</scope>
    <source>
        <strain evidence="4 5">S1-96</strain>
    </source>
</reference>
<dbReference type="CDD" id="cd06170">
    <property type="entry name" value="LuxR_C_like"/>
    <property type="match status" value="1"/>
</dbReference>
<organism evidence="4 5">
    <name type="scientific">Actinophytocola gossypii</name>
    <dbReference type="NCBI Taxonomy" id="2812003"/>
    <lineage>
        <taxon>Bacteria</taxon>
        <taxon>Bacillati</taxon>
        <taxon>Actinomycetota</taxon>
        <taxon>Actinomycetes</taxon>
        <taxon>Pseudonocardiales</taxon>
        <taxon>Pseudonocardiaceae</taxon>
    </lineage>
</organism>
<dbReference type="SUPFAM" id="SSF52540">
    <property type="entry name" value="P-loop containing nucleoside triphosphate hydrolases"/>
    <property type="match status" value="1"/>
</dbReference>
<name>A0ABT2JCM3_9PSEU</name>
<dbReference type="InterPro" id="IPR016032">
    <property type="entry name" value="Sig_transdc_resp-reg_C-effctor"/>
</dbReference>
<dbReference type="Pfam" id="PF13191">
    <property type="entry name" value="AAA_16"/>
    <property type="match status" value="1"/>
</dbReference>
<feature type="domain" description="HTH luxR-type" evidence="3">
    <location>
        <begin position="849"/>
        <end position="914"/>
    </location>
</feature>
<dbReference type="RefSeq" id="WP_260193129.1">
    <property type="nucleotide sequence ID" value="NZ_JAFFZE010000015.1"/>
</dbReference>
<dbReference type="InterPro" id="IPR000792">
    <property type="entry name" value="Tscrpt_reg_LuxR_C"/>
</dbReference>
<evidence type="ECO:0000313" key="5">
    <source>
        <dbReference type="Proteomes" id="UP001156441"/>
    </source>
</evidence>
<gene>
    <name evidence="4" type="ORF">JT362_20600</name>
</gene>
<dbReference type="InterPro" id="IPR041664">
    <property type="entry name" value="AAA_16"/>
</dbReference>
<protein>
    <submittedName>
        <fullName evidence="4">AAA family ATPase</fullName>
    </submittedName>
</protein>
<evidence type="ECO:0000313" key="4">
    <source>
        <dbReference type="EMBL" id="MCT2585526.1"/>
    </source>
</evidence>
<dbReference type="PRINTS" id="PR00038">
    <property type="entry name" value="HTHLUXR"/>
</dbReference>
<dbReference type="PROSITE" id="PS50043">
    <property type="entry name" value="HTH_LUXR_2"/>
    <property type="match status" value="1"/>
</dbReference>
<dbReference type="InterPro" id="IPR027417">
    <property type="entry name" value="P-loop_NTPase"/>
</dbReference>
<evidence type="ECO:0000256" key="2">
    <source>
        <dbReference type="ARBA" id="ARBA00022840"/>
    </source>
</evidence>
<keyword evidence="5" id="KW-1185">Reference proteome</keyword>
<keyword evidence="1" id="KW-0547">Nucleotide-binding</keyword>
<dbReference type="Gene3D" id="1.25.40.10">
    <property type="entry name" value="Tetratricopeptide repeat domain"/>
    <property type="match status" value="1"/>
</dbReference>
<dbReference type="SUPFAM" id="SSF46894">
    <property type="entry name" value="C-terminal effector domain of the bipartite response regulators"/>
    <property type="match status" value="1"/>
</dbReference>
<sequence>MQFVGRVTELGALREAVATAPAMVLVDGEAGVGKSRLVREALTGDDRPLLLGQCEPVQEPFPLGPVLDAVTRVAGRLRAPGRLNPVLGALAPYLPELADRLPPAPPPLADQAAERHRLFRATTALLAELGPAVLVVEDVHWADASTAEFVAFLAARMPAELRVVLTLRSEDHGRLPVWEALAGGTTRITLRPLAAPEVRALAEDALDEVPDRFVDGLVDLTAGIPFMVEEVLVACASTGGAGGLDGLAVPTALRDVLLHRWRALDERARDVLGAAAVLGPAPDDDTLVAVAGVGAAAVAHALGQALAVGLMHDDGGRARFRHALARQVVYEALPSPARRLLHLRAAETLAAGPGPHPVARLAHHYRGAGRAAESVRYAEAAADLALSHGDDATAARFLLDALDAPGLALEHRVRLVRTMARAAVDGLAHSAAMPILGRLLADERLPRPVRGELRFLLGRLLRQQGEARRGYEEIERAVADVADRPDLLGRALAILAVPDVVTGRTVAEHLARGAAAGEAAAASGAVGVRLAHRIAVASLRVAVGAPDGWRLVDELRGDPALRAEPREHARACLNWAQSALYVGYLARAEALFTEGRQVAEDAGYLRVARVVELVAVSIDREAGRWTDLATRARALVREPNDFAAAELDTRFLLGSVLAVQGDAEEALTCLREVVATADEVGAVRPLVPARAALARLLLTLGDVPSAVREAEACLAEVRAKGTWVWGAEAALCLVDAVGADARGVVDELLAGLGTADAPRPQAIGRLCRAVLDRDEATAAAVADELGRLGFAYDEAGVWVRLGTWRGSADPLERALRRYADLGATLDVSRVCRVLRDLGLPIPYPWRGGRRSYGSSLSPREYEVAALAAEGRSNREIAARLYLSQRTVESHVARVLRKLGGRSRRDLADLLDPDG</sequence>
<evidence type="ECO:0000256" key="1">
    <source>
        <dbReference type="ARBA" id="ARBA00022741"/>
    </source>
</evidence>
<comment type="caution">
    <text evidence="4">The sequence shown here is derived from an EMBL/GenBank/DDBJ whole genome shotgun (WGS) entry which is preliminary data.</text>
</comment>